<organism evidence="7 8">
    <name type="scientific">Thiobacillus denitrificans</name>
    <dbReference type="NCBI Taxonomy" id="36861"/>
    <lineage>
        <taxon>Bacteria</taxon>
        <taxon>Pseudomonadati</taxon>
        <taxon>Pseudomonadota</taxon>
        <taxon>Betaproteobacteria</taxon>
        <taxon>Nitrosomonadales</taxon>
        <taxon>Thiobacillaceae</taxon>
        <taxon>Thiobacillus</taxon>
    </lineage>
</organism>
<name>A0A106BUV9_THIDE</name>
<dbReference type="InterPro" id="IPR004384">
    <property type="entry name" value="RNA_MeTrfase_TrmJ/LasT"/>
</dbReference>
<feature type="domain" description="tRNA/rRNA methyltransferase SpoU type" evidence="6">
    <location>
        <begin position="15"/>
        <end position="164"/>
    </location>
</feature>
<dbReference type="PANTHER" id="PTHR42786">
    <property type="entry name" value="TRNA/RRNA METHYLTRANSFERASE"/>
    <property type="match status" value="1"/>
</dbReference>
<dbReference type="EC" id="2.1.1.200" evidence="5"/>
<dbReference type="GO" id="GO:0106339">
    <property type="term" value="F:tRNA (cytidine(32)-2'-O)-methyltransferase activity"/>
    <property type="evidence" value="ECO:0007669"/>
    <property type="project" value="RHEA"/>
</dbReference>
<dbReference type="GO" id="GO:0160206">
    <property type="term" value="F:tRNA (cytidine(32)/uridine(32)-2'-O)-methyltransferase activity"/>
    <property type="evidence" value="ECO:0007669"/>
    <property type="project" value="UniProtKB-EC"/>
</dbReference>
<comment type="function">
    <text evidence="5">Catalyzes the formation of 2'O-methylated cytidine (Cm32) or 2'O-methylated uridine (Um32) at position 32 in tRNA.</text>
</comment>
<evidence type="ECO:0000256" key="1">
    <source>
        <dbReference type="ARBA" id="ARBA00007228"/>
    </source>
</evidence>
<dbReference type="GO" id="GO:0003723">
    <property type="term" value="F:RNA binding"/>
    <property type="evidence" value="ECO:0007669"/>
    <property type="project" value="InterPro"/>
</dbReference>
<dbReference type="FunFam" id="3.40.1280.10:FF:000006">
    <property type="entry name" value="Uncharacterized tRNA/rRNA methyltransferase HI_0380"/>
    <property type="match status" value="1"/>
</dbReference>
<keyword evidence="5" id="KW-0819">tRNA processing</keyword>
<keyword evidence="5" id="KW-0963">Cytoplasm</keyword>
<dbReference type="NCBIfam" id="TIGR00050">
    <property type="entry name" value="rRNA_methyl_1"/>
    <property type="match status" value="1"/>
</dbReference>
<keyword evidence="3 7" id="KW-0808">Transferase</keyword>
<comment type="catalytic activity">
    <reaction evidence="5">
        <text>uridine(32) in tRNA + S-adenosyl-L-methionine = 2'-O-methyluridine(32) in tRNA + S-adenosyl-L-homocysteine + H(+)</text>
        <dbReference type="Rhea" id="RHEA:42936"/>
        <dbReference type="Rhea" id="RHEA-COMP:10107"/>
        <dbReference type="Rhea" id="RHEA-COMP:10290"/>
        <dbReference type="ChEBI" id="CHEBI:15378"/>
        <dbReference type="ChEBI" id="CHEBI:57856"/>
        <dbReference type="ChEBI" id="CHEBI:59789"/>
        <dbReference type="ChEBI" id="CHEBI:65315"/>
        <dbReference type="ChEBI" id="CHEBI:74478"/>
        <dbReference type="EC" id="2.1.1.200"/>
    </reaction>
</comment>
<reference evidence="7 8" key="1">
    <citation type="journal article" date="2015" name="Appl. Environ. Microbiol.">
        <title>Aerobic and Anaerobic Thiosulfate Oxidation by a Cold-Adapted, Subglacial Chemoautotroph.</title>
        <authorList>
            <person name="Harrold Z.R."/>
            <person name="Skidmore M.L."/>
            <person name="Hamilton T.L."/>
            <person name="Desch L."/>
            <person name="Amada K."/>
            <person name="van Gelder W."/>
            <person name="Glover K."/>
            <person name="Roden E.E."/>
            <person name="Boyd E.S."/>
        </authorList>
    </citation>
    <scope>NUCLEOTIDE SEQUENCE [LARGE SCALE GENOMIC DNA]</scope>
    <source>
        <strain evidence="7 8">RG</strain>
    </source>
</reference>
<dbReference type="GO" id="GO:0002128">
    <property type="term" value="P:tRNA nucleoside ribose methylation"/>
    <property type="evidence" value="ECO:0007669"/>
    <property type="project" value="TreeGrafter"/>
</dbReference>
<evidence type="ECO:0000256" key="2">
    <source>
        <dbReference type="ARBA" id="ARBA00022603"/>
    </source>
</evidence>
<dbReference type="Pfam" id="PF00588">
    <property type="entry name" value="SpoU_methylase"/>
    <property type="match status" value="1"/>
</dbReference>
<keyword evidence="8" id="KW-1185">Reference proteome</keyword>
<evidence type="ECO:0000313" key="7">
    <source>
        <dbReference type="EMBL" id="KVW99102.1"/>
    </source>
</evidence>
<dbReference type="GO" id="GO:0005829">
    <property type="term" value="C:cytosol"/>
    <property type="evidence" value="ECO:0007669"/>
    <property type="project" value="TreeGrafter"/>
</dbReference>
<dbReference type="Gene3D" id="1.10.8.590">
    <property type="match status" value="1"/>
</dbReference>
<dbReference type="InterPro" id="IPR001537">
    <property type="entry name" value="SpoU_MeTrfase"/>
</dbReference>
<comment type="caution">
    <text evidence="7">The sequence shown here is derived from an EMBL/GenBank/DDBJ whole genome shotgun (WGS) entry which is preliminary data.</text>
</comment>
<comment type="subunit">
    <text evidence="5">Homodimer.</text>
</comment>
<keyword evidence="2 5" id="KW-0489">Methyltransferase</keyword>
<dbReference type="PATRIC" id="fig|36861.3.peg.3321"/>
<evidence type="ECO:0000259" key="6">
    <source>
        <dbReference type="Pfam" id="PF00588"/>
    </source>
</evidence>
<dbReference type="STRING" id="1123392.GCA_000376425_01197"/>
<dbReference type="InterPro" id="IPR029026">
    <property type="entry name" value="tRNA_m1G_MTases_N"/>
</dbReference>
<dbReference type="AlphaFoldDB" id="A0A106BUV9"/>
<dbReference type="InterPro" id="IPR029028">
    <property type="entry name" value="Alpha/beta_knot_MTases"/>
</dbReference>
<dbReference type="EMBL" id="LDUG01000007">
    <property type="protein sequence ID" value="KVW99102.1"/>
    <property type="molecule type" value="Genomic_DNA"/>
</dbReference>
<comment type="subcellular location">
    <subcellularLocation>
        <location evidence="5">Cytoplasm</location>
    </subcellularLocation>
</comment>
<dbReference type="PIRSF" id="PIRSF004808">
    <property type="entry name" value="LasT"/>
    <property type="match status" value="1"/>
</dbReference>
<keyword evidence="4 5" id="KW-0949">S-adenosyl-L-methionine</keyword>
<dbReference type="PANTHER" id="PTHR42786:SF2">
    <property type="entry name" value="TRNA (CYTIDINE_URIDINE-2'-O-)-METHYLTRANSFERASE TRMJ"/>
    <property type="match status" value="1"/>
</dbReference>
<accession>A0A106BUV9</accession>
<gene>
    <name evidence="5" type="primary">trmJ</name>
    <name evidence="7" type="ORF">ABW22_02375</name>
</gene>
<evidence type="ECO:0000256" key="4">
    <source>
        <dbReference type="ARBA" id="ARBA00022691"/>
    </source>
</evidence>
<protein>
    <recommendedName>
        <fullName evidence="5">tRNA (cytidine/uridine-2'-O-)-methyltransferase TrmJ</fullName>
        <ecNumber evidence="5">2.1.1.200</ecNumber>
    </recommendedName>
    <alternativeName>
        <fullName evidence="5">tRNA (cytidine(32)/uridine(32)-2'-O)-methyltransferase</fullName>
    </alternativeName>
    <alternativeName>
        <fullName evidence="5">tRNA Cm32/Um32 methyltransferase</fullName>
    </alternativeName>
</protein>
<dbReference type="OrthoDB" id="9806346at2"/>
<dbReference type="SUPFAM" id="SSF75217">
    <property type="entry name" value="alpha/beta knot"/>
    <property type="match status" value="1"/>
</dbReference>
<evidence type="ECO:0000256" key="5">
    <source>
        <dbReference type="RuleBase" id="RU362024"/>
    </source>
</evidence>
<dbReference type="Gene3D" id="3.40.1280.10">
    <property type="match status" value="1"/>
</dbReference>
<evidence type="ECO:0000256" key="3">
    <source>
        <dbReference type="ARBA" id="ARBA00022679"/>
    </source>
</evidence>
<comment type="catalytic activity">
    <reaction evidence="5">
        <text>cytidine(32) in tRNA + S-adenosyl-L-methionine = 2'-O-methylcytidine(32) in tRNA + S-adenosyl-L-homocysteine + H(+)</text>
        <dbReference type="Rhea" id="RHEA:42932"/>
        <dbReference type="Rhea" id="RHEA-COMP:10288"/>
        <dbReference type="Rhea" id="RHEA-COMP:10289"/>
        <dbReference type="ChEBI" id="CHEBI:15378"/>
        <dbReference type="ChEBI" id="CHEBI:57856"/>
        <dbReference type="ChEBI" id="CHEBI:59789"/>
        <dbReference type="ChEBI" id="CHEBI:74495"/>
        <dbReference type="ChEBI" id="CHEBI:82748"/>
        <dbReference type="EC" id="2.1.1.200"/>
    </reaction>
</comment>
<evidence type="ECO:0000313" key="8">
    <source>
        <dbReference type="Proteomes" id="UP000064243"/>
    </source>
</evidence>
<dbReference type="Proteomes" id="UP000064243">
    <property type="component" value="Unassembled WGS sequence"/>
</dbReference>
<dbReference type="RefSeq" id="WP_059751627.1">
    <property type="nucleotide sequence ID" value="NZ_LDUG01000007.1"/>
</dbReference>
<comment type="similarity">
    <text evidence="1">Belongs to the class IV-like SAM-binding methyltransferase superfamily. RNA methyltransferase TrmH family.</text>
</comment>
<sequence>MNHTDSADPKLLANIRIVLTRTSHPGNIGAAARAMKTMGLSQLYLVAPAVFPNSQADAMAASAGDVLAQARVCATLAEALADTTLALGVSARRRDIVAEVLTPPIAAIRLLTEAQAAPVALVFGNETSGMSNEELGLCQRLVTIAANPDYSSLNLAAAVQVLSYEIRQAWLGHASTPQPEMDAATGDELERFYGHLETALAELEFLNPGSPSKLMLKLRRLFARTRLAKEEVNILRGILTAAQGAKRAALSARNPDAK</sequence>
<dbReference type="CDD" id="cd18093">
    <property type="entry name" value="SpoU-like_TrmJ"/>
    <property type="match status" value="1"/>
</dbReference>
<proteinExistence type="inferred from homology"/>